<feature type="compositionally biased region" description="Polar residues" evidence="1">
    <location>
        <begin position="233"/>
        <end position="247"/>
    </location>
</feature>
<keyword evidence="4" id="KW-1185">Reference proteome</keyword>
<dbReference type="AlphaFoldDB" id="A0A8K0CP09"/>
<dbReference type="Pfam" id="PF03184">
    <property type="entry name" value="DDE_1"/>
    <property type="match status" value="1"/>
</dbReference>
<evidence type="ECO:0000259" key="2">
    <source>
        <dbReference type="Pfam" id="PF03184"/>
    </source>
</evidence>
<dbReference type="Proteomes" id="UP000801492">
    <property type="component" value="Unassembled WGS sequence"/>
</dbReference>
<evidence type="ECO:0000313" key="4">
    <source>
        <dbReference type="Proteomes" id="UP000801492"/>
    </source>
</evidence>
<sequence length="320" mass="35917">MRPVKIVSAEGTKQVGQIVSSERESAIRQNIYLTDHQQDLLGNKSRWMTLELFPEVLKHIVNHTYCSAVNKILLLVDNHESHISVEAIRYYKSNEITLLSFPPHTTHRLQPLDVGIYAPFKTHLATAFNDWMLAHPGQAITLRHIGNLSNKAYQNAFSIKSIKSAFKKTGLWPLDWLIFTESDFAASSVTDKPLDVDEQKTASTPEVSYTELSTTQSKKLSEENHFNPDRPSTLGQNSNNSVNNTRGPTLKQTYLEELETMSSGEFEIGNFVLAKFFTKSLLIHYVGQVEAINDLLLTVKFMRRKGTGGGLSSNCSSLSK</sequence>
<evidence type="ECO:0000313" key="3">
    <source>
        <dbReference type="EMBL" id="KAF2889954.1"/>
    </source>
</evidence>
<proteinExistence type="predicted"/>
<dbReference type="GO" id="GO:0005634">
    <property type="term" value="C:nucleus"/>
    <property type="evidence" value="ECO:0007669"/>
    <property type="project" value="TreeGrafter"/>
</dbReference>
<dbReference type="GO" id="GO:0003677">
    <property type="term" value="F:DNA binding"/>
    <property type="evidence" value="ECO:0007669"/>
    <property type="project" value="TreeGrafter"/>
</dbReference>
<dbReference type="InterPro" id="IPR050863">
    <property type="entry name" value="CenT-Element_Derived"/>
</dbReference>
<feature type="compositionally biased region" description="Basic and acidic residues" evidence="1">
    <location>
        <begin position="219"/>
        <end position="228"/>
    </location>
</feature>
<comment type="caution">
    <text evidence="3">The sequence shown here is derived from an EMBL/GenBank/DDBJ whole genome shotgun (WGS) entry which is preliminary data.</text>
</comment>
<name>A0A8K0CP09_IGNLU</name>
<feature type="region of interest" description="Disordered" evidence="1">
    <location>
        <begin position="195"/>
        <end position="247"/>
    </location>
</feature>
<accession>A0A8K0CP09</accession>
<organism evidence="3 4">
    <name type="scientific">Ignelater luminosus</name>
    <name type="common">Cucubano</name>
    <name type="synonym">Pyrophorus luminosus</name>
    <dbReference type="NCBI Taxonomy" id="2038154"/>
    <lineage>
        <taxon>Eukaryota</taxon>
        <taxon>Metazoa</taxon>
        <taxon>Ecdysozoa</taxon>
        <taxon>Arthropoda</taxon>
        <taxon>Hexapoda</taxon>
        <taxon>Insecta</taxon>
        <taxon>Pterygota</taxon>
        <taxon>Neoptera</taxon>
        <taxon>Endopterygota</taxon>
        <taxon>Coleoptera</taxon>
        <taxon>Polyphaga</taxon>
        <taxon>Elateriformia</taxon>
        <taxon>Elateroidea</taxon>
        <taxon>Elateridae</taxon>
        <taxon>Agrypninae</taxon>
        <taxon>Pyrophorini</taxon>
        <taxon>Ignelater</taxon>
    </lineage>
</organism>
<feature type="compositionally biased region" description="Polar residues" evidence="1">
    <location>
        <begin position="201"/>
        <end position="218"/>
    </location>
</feature>
<dbReference type="OrthoDB" id="6750980at2759"/>
<dbReference type="InterPro" id="IPR004875">
    <property type="entry name" value="DDE_SF_endonuclease_dom"/>
</dbReference>
<evidence type="ECO:0000256" key="1">
    <source>
        <dbReference type="SAM" id="MobiDB-lite"/>
    </source>
</evidence>
<dbReference type="PANTHER" id="PTHR19303">
    <property type="entry name" value="TRANSPOSON"/>
    <property type="match status" value="1"/>
</dbReference>
<reference evidence="3" key="1">
    <citation type="submission" date="2019-08" db="EMBL/GenBank/DDBJ databases">
        <title>The genome of the North American firefly Photinus pyralis.</title>
        <authorList>
            <consortium name="Photinus pyralis genome working group"/>
            <person name="Fallon T.R."/>
            <person name="Sander Lower S.E."/>
            <person name="Weng J.-K."/>
        </authorList>
    </citation>
    <scope>NUCLEOTIDE SEQUENCE</scope>
    <source>
        <strain evidence="3">TRF0915ILg1</strain>
        <tissue evidence="3">Whole body</tissue>
    </source>
</reference>
<dbReference type="PANTHER" id="PTHR19303:SF74">
    <property type="entry name" value="POGO TRANSPOSABLE ELEMENT WITH KRAB DOMAIN"/>
    <property type="match status" value="1"/>
</dbReference>
<dbReference type="EMBL" id="VTPC01060136">
    <property type="protein sequence ID" value="KAF2889954.1"/>
    <property type="molecule type" value="Genomic_DNA"/>
</dbReference>
<protein>
    <recommendedName>
        <fullName evidence="2">DDE-1 domain-containing protein</fullName>
    </recommendedName>
</protein>
<gene>
    <name evidence="3" type="ORF">ILUMI_16219</name>
</gene>
<feature type="domain" description="DDE-1" evidence="2">
    <location>
        <begin position="43"/>
        <end position="166"/>
    </location>
</feature>